<evidence type="ECO:0000256" key="1">
    <source>
        <dbReference type="SAM" id="MobiDB-lite"/>
    </source>
</evidence>
<organism evidence="3 4">
    <name type="scientific">Sorghum bicolor</name>
    <name type="common">Sorghum</name>
    <name type="synonym">Sorghum vulgare</name>
    <dbReference type="NCBI Taxonomy" id="4558"/>
    <lineage>
        <taxon>Eukaryota</taxon>
        <taxon>Viridiplantae</taxon>
        <taxon>Streptophyta</taxon>
        <taxon>Embryophyta</taxon>
        <taxon>Tracheophyta</taxon>
        <taxon>Spermatophyta</taxon>
        <taxon>Magnoliopsida</taxon>
        <taxon>Liliopsida</taxon>
        <taxon>Poales</taxon>
        <taxon>Poaceae</taxon>
        <taxon>PACMAD clade</taxon>
        <taxon>Panicoideae</taxon>
        <taxon>Andropogonodae</taxon>
        <taxon>Andropogoneae</taxon>
        <taxon>Sorghinae</taxon>
        <taxon>Sorghum</taxon>
    </lineage>
</organism>
<dbReference type="eggNOG" id="ENOG502RRRG">
    <property type="taxonomic scope" value="Eukaryota"/>
</dbReference>
<feature type="domain" description="Myb/SANT-like" evidence="2">
    <location>
        <begin position="11"/>
        <end position="105"/>
    </location>
</feature>
<evidence type="ECO:0000259" key="2">
    <source>
        <dbReference type="Pfam" id="PF12776"/>
    </source>
</evidence>
<name>A0A1B6PDK5_SORBI</name>
<dbReference type="Proteomes" id="UP000000768">
    <property type="component" value="Chromosome 8"/>
</dbReference>
<gene>
    <name evidence="3" type="ORF">SORBI_3008G140500</name>
</gene>
<dbReference type="AlphaFoldDB" id="A0A1B6PDK5"/>
<protein>
    <recommendedName>
        <fullName evidence="2">Myb/SANT-like domain-containing protein</fullName>
    </recommendedName>
</protein>
<dbReference type="InterPro" id="IPR024752">
    <property type="entry name" value="Myb/SANT-like_dom"/>
</dbReference>
<feature type="region of interest" description="Disordered" evidence="1">
    <location>
        <begin position="139"/>
        <end position="164"/>
    </location>
</feature>
<dbReference type="PANTHER" id="PTHR46934">
    <property type="entry name" value="MYB_DNA-BIND_3 DOMAIN-CONTAINING PROTEIN-RELATED"/>
    <property type="match status" value="1"/>
</dbReference>
<dbReference type="FunCoup" id="A0A1B6PDK5">
    <property type="interactions" value="4"/>
</dbReference>
<dbReference type="Gramene" id="KXG23789">
    <property type="protein sequence ID" value="KXG23789"/>
    <property type="gene ID" value="SORBI_3008G140500"/>
</dbReference>
<accession>A0A1B6PDK5</accession>
<dbReference type="ExpressionAtlas" id="A0A1B6PDK5">
    <property type="expression patterns" value="baseline"/>
</dbReference>
<dbReference type="OrthoDB" id="694532at2759"/>
<evidence type="ECO:0000313" key="4">
    <source>
        <dbReference type="Proteomes" id="UP000000768"/>
    </source>
</evidence>
<proteinExistence type="predicted"/>
<dbReference type="OMA" id="TNPFPQI"/>
<keyword evidence="4" id="KW-1185">Reference proteome</keyword>
<reference evidence="4" key="2">
    <citation type="journal article" date="2018" name="Plant J.">
        <title>The Sorghum bicolor reference genome: improved assembly, gene annotations, a transcriptome atlas, and signatures of genome organization.</title>
        <authorList>
            <person name="McCormick R.F."/>
            <person name="Truong S.K."/>
            <person name="Sreedasyam A."/>
            <person name="Jenkins J."/>
            <person name="Shu S."/>
            <person name="Sims D."/>
            <person name="Kennedy M."/>
            <person name="Amirebrahimi M."/>
            <person name="Weers B.D."/>
            <person name="McKinley B."/>
            <person name="Mattison A."/>
            <person name="Morishige D.T."/>
            <person name="Grimwood J."/>
            <person name="Schmutz J."/>
            <person name="Mullet J.E."/>
        </authorList>
    </citation>
    <scope>NUCLEOTIDE SEQUENCE [LARGE SCALE GENOMIC DNA]</scope>
    <source>
        <strain evidence="4">cv. BTx623</strain>
    </source>
</reference>
<sequence>MSTSQSTRAVWSYTYEKGLVDIMKEHANIPMYKKQNGWTRVGWRNITKQFNEKFPLAHFTQQQIQSKEKELKENYRIIQDARKNSGAGWNESLCMIIAKPEIWDEMIEENAKVSKFQKKSFPLYENLASLYAGSITTRDLNSTSTEHPPNKRVGPPVKRSHTEQSTQNTIAAFDTIGINFAINGTNPSPQSNGPEVQSAPSINLEDQEGVSGKIRKQSQMPAKIKEFIELRKIQIDDKKKQEDDYCVEKCIDVVDGMEDLTDEQKADANELFQSKMNRQIFMKTKNPNVRLIWLKKKISQNQ</sequence>
<evidence type="ECO:0000313" key="3">
    <source>
        <dbReference type="EMBL" id="KXG23789.1"/>
    </source>
</evidence>
<reference evidence="3 4" key="1">
    <citation type="journal article" date="2009" name="Nature">
        <title>The Sorghum bicolor genome and the diversification of grasses.</title>
        <authorList>
            <person name="Paterson A.H."/>
            <person name="Bowers J.E."/>
            <person name="Bruggmann R."/>
            <person name="Dubchak I."/>
            <person name="Grimwood J."/>
            <person name="Gundlach H."/>
            <person name="Haberer G."/>
            <person name="Hellsten U."/>
            <person name="Mitros T."/>
            <person name="Poliakov A."/>
            <person name="Schmutz J."/>
            <person name="Spannagl M."/>
            <person name="Tang H."/>
            <person name="Wang X."/>
            <person name="Wicker T."/>
            <person name="Bharti A.K."/>
            <person name="Chapman J."/>
            <person name="Feltus F.A."/>
            <person name="Gowik U."/>
            <person name="Grigoriev I.V."/>
            <person name="Lyons E."/>
            <person name="Maher C.A."/>
            <person name="Martis M."/>
            <person name="Narechania A."/>
            <person name="Otillar R.P."/>
            <person name="Penning B.W."/>
            <person name="Salamov A.A."/>
            <person name="Wang Y."/>
            <person name="Zhang L."/>
            <person name="Carpita N.C."/>
            <person name="Freeling M."/>
            <person name="Gingle A.R."/>
            <person name="Hash C.T."/>
            <person name="Keller B."/>
            <person name="Klein P."/>
            <person name="Kresovich S."/>
            <person name="McCann M.C."/>
            <person name="Ming R."/>
            <person name="Peterson D.G."/>
            <person name="Mehboob-ur-Rahman"/>
            <person name="Ware D."/>
            <person name="Westhoff P."/>
            <person name="Mayer K.F."/>
            <person name="Messing J."/>
            <person name="Rokhsar D.S."/>
        </authorList>
    </citation>
    <scope>NUCLEOTIDE SEQUENCE [LARGE SCALE GENOMIC DNA]</scope>
    <source>
        <strain evidence="4">cv. BTx623</strain>
    </source>
</reference>
<dbReference type="EMBL" id="CM000767">
    <property type="protein sequence ID" value="KXG23789.1"/>
    <property type="molecule type" value="Genomic_DNA"/>
</dbReference>
<dbReference type="Pfam" id="PF12776">
    <property type="entry name" value="Myb_DNA-bind_3"/>
    <property type="match status" value="1"/>
</dbReference>
<dbReference type="STRING" id="4558.A0A1B6PDK5"/>
<dbReference type="InParanoid" id="A0A1B6PDK5"/>
<dbReference type="PANTHER" id="PTHR46934:SF9">
    <property type="entry name" value="MYB_SANT-LIKE DOMAIN-CONTAINING PROTEIN"/>
    <property type="match status" value="1"/>
</dbReference>